<dbReference type="Proteomes" id="UP000181962">
    <property type="component" value="Chromosome"/>
</dbReference>
<accession>A0A1L3FDL8</accession>
<protein>
    <submittedName>
        <fullName evidence="1">Uncharacterized protein</fullName>
    </submittedName>
</protein>
<dbReference type="Gene3D" id="3.30.1330.70">
    <property type="entry name" value="Holliday junction resolvase RusA"/>
    <property type="match status" value="1"/>
</dbReference>
<evidence type="ECO:0000313" key="2">
    <source>
        <dbReference type="Proteomes" id="UP000181962"/>
    </source>
</evidence>
<gene>
    <name evidence="1" type="ORF">BKD09_24070</name>
</gene>
<dbReference type="GO" id="GO:0006310">
    <property type="term" value="P:DNA recombination"/>
    <property type="evidence" value="ECO:0007669"/>
    <property type="project" value="InterPro"/>
</dbReference>
<proteinExistence type="predicted"/>
<dbReference type="GO" id="GO:0000287">
    <property type="term" value="F:magnesium ion binding"/>
    <property type="evidence" value="ECO:0007669"/>
    <property type="project" value="InterPro"/>
</dbReference>
<dbReference type="AlphaFoldDB" id="A0A1L3FDL8"/>
<sequence>MKQIVTIKLPGAPQGKGRARAFLRGDRIGHYTPQKTRSYESLIFGAAVDAMHDRPPFDEPVLFTLSATFPVPASWSERKRQRALAGEIKPAKKPDLDNVAKAWNDALNGVVYRDDALIVVMFLDKRYGPQAQVVCTVEPVEGSR</sequence>
<dbReference type="GO" id="GO:0006281">
    <property type="term" value="P:DNA repair"/>
    <property type="evidence" value="ECO:0007669"/>
    <property type="project" value="InterPro"/>
</dbReference>
<dbReference type="SUPFAM" id="SSF103084">
    <property type="entry name" value="Holliday junction resolvase RusA"/>
    <property type="match status" value="1"/>
</dbReference>
<dbReference type="OrthoDB" id="5114842at2"/>
<organism evidence="1 2">
    <name type="scientific">Bradyrhizobium japonicum</name>
    <dbReference type="NCBI Taxonomy" id="375"/>
    <lineage>
        <taxon>Bacteria</taxon>
        <taxon>Pseudomonadati</taxon>
        <taxon>Pseudomonadota</taxon>
        <taxon>Alphaproteobacteria</taxon>
        <taxon>Hyphomicrobiales</taxon>
        <taxon>Nitrobacteraceae</taxon>
        <taxon>Bradyrhizobium</taxon>
    </lineage>
</organism>
<name>A0A1L3FDL8_BRAJP</name>
<evidence type="ECO:0000313" key="1">
    <source>
        <dbReference type="EMBL" id="APG11414.1"/>
    </source>
</evidence>
<dbReference type="InterPro" id="IPR036614">
    <property type="entry name" value="RusA-like_sf"/>
</dbReference>
<dbReference type="RefSeq" id="WP_071913159.1">
    <property type="nucleotide sequence ID" value="NZ_CP017637.1"/>
</dbReference>
<dbReference type="Pfam" id="PF05866">
    <property type="entry name" value="RusA"/>
    <property type="match status" value="1"/>
</dbReference>
<reference evidence="1 2" key="1">
    <citation type="submission" date="2016-11" db="EMBL/GenBank/DDBJ databases">
        <title>Complete Genome Sequence of Bradyrhizobium sp. strain J5, an isolated from soybean nodule in Hokkaido.</title>
        <authorList>
            <person name="Kanehara K."/>
        </authorList>
    </citation>
    <scope>NUCLEOTIDE SEQUENCE [LARGE SCALE GENOMIC DNA]</scope>
    <source>
        <strain evidence="1 2">J5</strain>
    </source>
</reference>
<dbReference type="InterPro" id="IPR008822">
    <property type="entry name" value="Endonuclease_RusA-like"/>
</dbReference>
<dbReference type="EMBL" id="CP017637">
    <property type="protein sequence ID" value="APG11414.1"/>
    <property type="molecule type" value="Genomic_DNA"/>
</dbReference>